<gene>
    <name evidence="2" type="ORF">GA0061094_0505</name>
</gene>
<dbReference type="AlphaFoldDB" id="A0A0V8HKR0"/>
<reference evidence="3" key="1">
    <citation type="submission" date="2016-08" db="EMBL/GenBank/DDBJ databases">
        <authorList>
            <person name="Varghese N."/>
            <person name="Submissions Spin"/>
        </authorList>
    </citation>
    <scope>NUCLEOTIDE SEQUENCE [LARGE SCALE GENOMIC DNA]</scope>
    <source>
        <strain evidence="3">SGD-1123</strain>
    </source>
</reference>
<dbReference type="GO" id="GO:0016747">
    <property type="term" value="F:acyltransferase activity, transferring groups other than amino-acyl groups"/>
    <property type="evidence" value="ECO:0007669"/>
    <property type="project" value="InterPro"/>
</dbReference>
<keyword evidence="2" id="KW-0808">Transferase</keyword>
<evidence type="ECO:0000313" key="2">
    <source>
        <dbReference type="EMBL" id="SCB78906.1"/>
    </source>
</evidence>
<proteinExistence type="predicted"/>
<evidence type="ECO:0000313" key="3">
    <source>
        <dbReference type="Proteomes" id="UP000181997"/>
    </source>
</evidence>
<dbReference type="PANTHER" id="PTHR43415">
    <property type="entry name" value="SPERMIDINE N(1)-ACETYLTRANSFERASE"/>
    <property type="match status" value="1"/>
</dbReference>
<dbReference type="EMBL" id="FMAU01000001">
    <property type="protein sequence ID" value="SCB78906.1"/>
    <property type="molecule type" value="Genomic_DNA"/>
</dbReference>
<dbReference type="Proteomes" id="UP000181997">
    <property type="component" value="Unassembled WGS sequence"/>
</dbReference>
<dbReference type="OrthoDB" id="948250at2"/>
<sequence length="185" mass="20879">MIVEGREYTVPGLRYVIRSAKPEDAEALSAVRLQIDGETENMDREKGEAYIDAEGFEEIIKTDSDSPVNLFLVAETNGRIAGFSRCEGNNLKRTSHRVEFGVGVLKEFWGHGIGKNLLQESILWADSNQLRKITLSVLETNENAIKLYKKLGFEVEGVLKDDKRLSDGNYYHTIVMGRIQKLVDQ</sequence>
<dbReference type="SUPFAM" id="SSF55729">
    <property type="entry name" value="Acyl-CoA N-acyltransferases (Nat)"/>
    <property type="match status" value="1"/>
</dbReference>
<protein>
    <submittedName>
        <fullName evidence="2">Acetyltransferase (GNAT) family protein</fullName>
    </submittedName>
</protein>
<dbReference type="PROSITE" id="PS51186">
    <property type="entry name" value="GNAT"/>
    <property type="match status" value="1"/>
</dbReference>
<evidence type="ECO:0000259" key="1">
    <source>
        <dbReference type="PROSITE" id="PS51186"/>
    </source>
</evidence>
<name>A0A0V8HKR0_9BACI</name>
<dbReference type="Pfam" id="PF00583">
    <property type="entry name" value="Acetyltransf_1"/>
    <property type="match status" value="1"/>
</dbReference>
<keyword evidence="3" id="KW-1185">Reference proteome</keyword>
<dbReference type="Gene3D" id="3.40.630.30">
    <property type="match status" value="1"/>
</dbReference>
<dbReference type="InterPro" id="IPR000182">
    <property type="entry name" value="GNAT_dom"/>
</dbReference>
<dbReference type="CDD" id="cd04301">
    <property type="entry name" value="NAT_SF"/>
    <property type="match status" value="1"/>
</dbReference>
<organism evidence="2 3">
    <name type="scientific">[Bacillus] enclensis</name>
    <dbReference type="NCBI Taxonomy" id="1402860"/>
    <lineage>
        <taxon>Bacteria</taxon>
        <taxon>Bacillati</taxon>
        <taxon>Bacillota</taxon>
        <taxon>Bacilli</taxon>
        <taxon>Bacillales</taxon>
        <taxon>Bacillaceae</taxon>
        <taxon>Rossellomorea</taxon>
    </lineage>
</organism>
<dbReference type="InterPro" id="IPR016181">
    <property type="entry name" value="Acyl_CoA_acyltransferase"/>
</dbReference>
<dbReference type="RefSeq" id="WP_058297391.1">
    <property type="nucleotide sequence ID" value="NZ_FMAU01000001.1"/>
</dbReference>
<dbReference type="PANTHER" id="PTHR43415:SF3">
    <property type="entry name" value="GNAT-FAMILY ACETYLTRANSFERASE"/>
    <property type="match status" value="1"/>
</dbReference>
<accession>A0A0V8HKR0</accession>
<feature type="domain" description="N-acetyltransferase" evidence="1">
    <location>
        <begin position="15"/>
        <end position="177"/>
    </location>
</feature>